<dbReference type="Pfam" id="PF00083">
    <property type="entry name" value="Sugar_tr"/>
    <property type="match status" value="1"/>
</dbReference>
<keyword evidence="3 7" id="KW-0812">Transmembrane</keyword>
<sequence length="569" mass="62701">MQQPKPAGEREKTANDISHEGTLGDDAIQPKDAVLDAATKGQALTGYETLTPWETFKMFKWCTFYAFLAAFAAGADGYQIGMNAGILANPGFIQQFATKVNAEDKAVLDSNIIAGWGSILPAGQFLTQVSLPFLAAPYGRKISLYTCWTLLAASIFAESFARRWEHWLVAKMLAGMGLGCLQVTLPAYISEIAPTRIRGIVLMTYNLWWTVGTFFAYVAMEAVSGYDSHNWLLPIYTQWGHIGLMLIIFVMLPESAAWAVSAGKIEKAKRALRQLYRGVDNYNHDQQIEVLVLLADHETQVAIAQNREKWHSVFRGTDGFRTIVACWTIVSQQFTGLVLFSTFGAYFFQQAGVGDPFQIKCITLGIKLVAAIAVVYYADSFGRRLVSCSGTTAMWAMSFLVGILGVVPRVKAVNYIFILMAVIWSKFLLPVPILIAHHHANLAIQTDIGLTMTGATGWGFIGEISSQRLRPYTSGAAAALNCLVNIGMNQLVPHMVNASEWNWGLKSGFFYAGVGLPSAIGCWFLIPETARRSAAELDELFERKVSPRRFHKTKTATQRVVALNNAENS</sequence>
<dbReference type="InterPro" id="IPR050360">
    <property type="entry name" value="MFS_Sugar_Transporters"/>
</dbReference>
<feature type="transmembrane region" description="Helical" evidence="7">
    <location>
        <begin position="324"/>
        <end position="345"/>
    </location>
</feature>
<comment type="subcellular location">
    <subcellularLocation>
        <location evidence="1">Membrane</location>
        <topology evidence="1">Multi-pass membrane protein</topology>
    </subcellularLocation>
</comment>
<evidence type="ECO:0000256" key="7">
    <source>
        <dbReference type="SAM" id="Phobius"/>
    </source>
</evidence>
<feature type="compositionally biased region" description="Basic and acidic residues" evidence="6">
    <location>
        <begin position="7"/>
        <end position="19"/>
    </location>
</feature>
<evidence type="ECO:0000313" key="10">
    <source>
        <dbReference type="Proteomes" id="UP000320707"/>
    </source>
</evidence>
<evidence type="ECO:0000259" key="8">
    <source>
        <dbReference type="PROSITE" id="PS50850"/>
    </source>
</evidence>
<keyword evidence="5 7" id="KW-0472">Membrane</keyword>
<evidence type="ECO:0000256" key="5">
    <source>
        <dbReference type="ARBA" id="ARBA00023136"/>
    </source>
</evidence>
<reference evidence="9 10" key="1">
    <citation type="journal article" date="2019" name="Microbiol. Resour. Announc.">
        <title>High-quality draft genome sequence of Fusarium oxysporum f. sp. cubense strain 160527, a causal agent of Panama disease.</title>
        <authorList>
            <person name="Asai S."/>
            <person name="Ayukawa Y."/>
            <person name="Gan P."/>
            <person name="Masuda S."/>
            <person name="Komatsu K."/>
            <person name="Shirasu K."/>
            <person name="Arie T."/>
        </authorList>
    </citation>
    <scope>NUCLEOTIDE SEQUENCE [LARGE SCALE GENOMIC DNA]</scope>
    <source>
        <strain evidence="9 10">160527</strain>
    </source>
</reference>
<protein>
    <submittedName>
        <fullName evidence="9">MFS transporter fmqE</fullName>
    </submittedName>
</protein>
<evidence type="ECO:0000313" key="9">
    <source>
        <dbReference type="EMBL" id="TVY62677.1"/>
    </source>
</evidence>
<dbReference type="EMBL" id="SRMI01000010">
    <property type="protein sequence ID" value="TVY62677.1"/>
    <property type="molecule type" value="Genomic_DNA"/>
</dbReference>
<evidence type="ECO:0000256" key="1">
    <source>
        <dbReference type="ARBA" id="ARBA00004141"/>
    </source>
</evidence>
<accession>A0A559KSF5</accession>
<feature type="transmembrane region" description="Helical" evidence="7">
    <location>
        <begin position="239"/>
        <end position="260"/>
    </location>
</feature>
<dbReference type="PROSITE" id="PS00217">
    <property type="entry name" value="SUGAR_TRANSPORT_2"/>
    <property type="match status" value="1"/>
</dbReference>
<feature type="domain" description="Major facilitator superfamily (MFS) profile" evidence="8">
    <location>
        <begin position="62"/>
        <end position="530"/>
    </location>
</feature>
<dbReference type="InterPro" id="IPR005828">
    <property type="entry name" value="MFS_sugar_transport-like"/>
</dbReference>
<dbReference type="Gene3D" id="1.20.1250.20">
    <property type="entry name" value="MFS general substrate transporter like domains"/>
    <property type="match status" value="1"/>
</dbReference>
<feature type="transmembrane region" description="Helical" evidence="7">
    <location>
        <begin position="167"/>
        <end position="188"/>
    </location>
</feature>
<name>A0A559KSF5_FUSOC</name>
<dbReference type="GO" id="GO:0016020">
    <property type="term" value="C:membrane"/>
    <property type="evidence" value="ECO:0007669"/>
    <property type="project" value="UniProtKB-SubCell"/>
</dbReference>
<feature type="transmembrane region" description="Helical" evidence="7">
    <location>
        <begin position="385"/>
        <end position="407"/>
    </location>
</feature>
<feature type="region of interest" description="Disordered" evidence="6">
    <location>
        <begin position="1"/>
        <end position="26"/>
    </location>
</feature>
<dbReference type="PROSITE" id="PS00216">
    <property type="entry name" value="SUGAR_TRANSPORT_1"/>
    <property type="match status" value="1"/>
</dbReference>
<evidence type="ECO:0000256" key="4">
    <source>
        <dbReference type="ARBA" id="ARBA00022989"/>
    </source>
</evidence>
<feature type="transmembrane region" description="Helical" evidence="7">
    <location>
        <begin position="200"/>
        <end position="219"/>
    </location>
</feature>
<dbReference type="PANTHER" id="PTHR48022">
    <property type="entry name" value="PLASTIDIC GLUCOSE TRANSPORTER 4"/>
    <property type="match status" value="1"/>
</dbReference>
<dbReference type="InterPro" id="IPR005829">
    <property type="entry name" value="Sugar_transporter_CS"/>
</dbReference>
<comment type="caution">
    <text evidence="9">The sequence shown here is derived from an EMBL/GenBank/DDBJ whole genome shotgun (WGS) entry which is preliminary data.</text>
</comment>
<comment type="similarity">
    <text evidence="2">Belongs to the major facilitator superfamily. Sugar transporter (TC 2.A.1.1) family.</text>
</comment>
<proteinExistence type="inferred from homology"/>
<gene>
    <name evidence="9" type="primary">fmqE-3</name>
    <name evidence="9" type="ORF">Focb16_v004346</name>
</gene>
<evidence type="ECO:0000256" key="3">
    <source>
        <dbReference type="ARBA" id="ARBA00022692"/>
    </source>
</evidence>
<organism evidence="9 10">
    <name type="scientific">Fusarium oxysporum f. sp. cubense</name>
    <dbReference type="NCBI Taxonomy" id="61366"/>
    <lineage>
        <taxon>Eukaryota</taxon>
        <taxon>Fungi</taxon>
        <taxon>Dikarya</taxon>
        <taxon>Ascomycota</taxon>
        <taxon>Pezizomycotina</taxon>
        <taxon>Sordariomycetes</taxon>
        <taxon>Hypocreomycetidae</taxon>
        <taxon>Hypocreales</taxon>
        <taxon>Nectriaceae</taxon>
        <taxon>Fusarium</taxon>
        <taxon>Fusarium oxysporum species complex</taxon>
    </lineage>
</organism>
<feature type="transmembrane region" description="Helical" evidence="7">
    <location>
        <begin position="357"/>
        <end position="378"/>
    </location>
</feature>
<keyword evidence="4 7" id="KW-1133">Transmembrane helix</keyword>
<evidence type="ECO:0000256" key="2">
    <source>
        <dbReference type="ARBA" id="ARBA00010992"/>
    </source>
</evidence>
<evidence type="ECO:0000256" key="6">
    <source>
        <dbReference type="SAM" id="MobiDB-lite"/>
    </source>
</evidence>
<dbReference type="PANTHER" id="PTHR48022:SF15">
    <property type="entry name" value="ALPHA-GLUCOSIDE TRANSPORTER, PUTATIVE (AFU_ORTHOLOGUE AFUA_5G00500)-RELATED"/>
    <property type="match status" value="1"/>
</dbReference>
<dbReference type="Proteomes" id="UP000320707">
    <property type="component" value="Unassembled WGS sequence"/>
</dbReference>
<dbReference type="SUPFAM" id="SSF103473">
    <property type="entry name" value="MFS general substrate transporter"/>
    <property type="match status" value="1"/>
</dbReference>
<dbReference type="InterPro" id="IPR020846">
    <property type="entry name" value="MFS_dom"/>
</dbReference>
<dbReference type="AlphaFoldDB" id="A0A559KSF5"/>
<dbReference type="InterPro" id="IPR036259">
    <property type="entry name" value="MFS_trans_sf"/>
</dbReference>
<feature type="transmembrane region" description="Helical" evidence="7">
    <location>
        <begin position="413"/>
        <end position="435"/>
    </location>
</feature>
<feature type="transmembrane region" description="Helical" evidence="7">
    <location>
        <begin position="142"/>
        <end position="161"/>
    </location>
</feature>
<dbReference type="GO" id="GO:0005351">
    <property type="term" value="F:carbohydrate:proton symporter activity"/>
    <property type="evidence" value="ECO:0007669"/>
    <property type="project" value="TreeGrafter"/>
</dbReference>
<dbReference type="PROSITE" id="PS50850">
    <property type="entry name" value="MFS"/>
    <property type="match status" value="1"/>
</dbReference>